<sequence>MFNQRPRLAFEPRITEQEAARIKEPAKKKKLKGRHVHFKEEGAPELDPINQCRAPLYKIVSSITQLQPQPQVVMQLQTEMLPSPPGLPRPQVIQTSMHASQYLSSVESQAQSEEIWIAQDEQKVYEQAYISEYMDAEGVEKKEEEQTAGTHSHTVVETPQDLAALLAKEDKEIQVLALTWDKEGVPGYYTAE</sequence>
<protein>
    <submittedName>
        <fullName evidence="2">Uncharacterized protein</fullName>
    </submittedName>
</protein>
<name>A0A915I3X3_ROMCU</name>
<accession>A0A915I3X3</accession>
<reference evidence="2" key="1">
    <citation type="submission" date="2022-11" db="UniProtKB">
        <authorList>
            <consortium name="WormBaseParasite"/>
        </authorList>
    </citation>
    <scope>IDENTIFICATION</scope>
</reference>
<dbReference type="AlphaFoldDB" id="A0A915I3X3"/>
<dbReference type="Proteomes" id="UP000887565">
    <property type="component" value="Unplaced"/>
</dbReference>
<evidence type="ECO:0000313" key="2">
    <source>
        <dbReference type="WBParaSite" id="nRc.2.0.1.t08124-RA"/>
    </source>
</evidence>
<dbReference type="WBParaSite" id="nRc.2.0.1.t08124-RA">
    <property type="protein sequence ID" value="nRc.2.0.1.t08124-RA"/>
    <property type="gene ID" value="nRc.2.0.1.g08124"/>
</dbReference>
<organism evidence="1 2">
    <name type="scientific">Romanomermis culicivorax</name>
    <name type="common">Nematode worm</name>
    <dbReference type="NCBI Taxonomy" id="13658"/>
    <lineage>
        <taxon>Eukaryota</taxon>
        <taxon>Metazoa</taxon>
        <taxon>Ecdysozoa</taxon>
        <taxon>Nematoda</taxon>
        <taxon>Enoplea</taxon>
        <taxon>Dorylaimia</taxon>
        <taxon>Mermithida</taxon>
        <taxon>Mermithoidea</taxon>
        <taxon>Mermithidae</taxon>
        <taxon>Romanomermis</taxon>
    </lineage>
</organism>
<keyword evidence="1" id="KW-1185">Reference proteome</keyword>
<evidence type="ECO:0000313" key="1">
    <source>
        <dbReference type="Proteomes" id="UP000887565"/>
    </source>
</evidence>
<proteinExistence type="predicted"/>